<accession>A0ABY4DDB7</accession>
<dbReference type="EMBL" id="CP094929">
    <property type="protein sequence ID" value="UOM52249.1"/>
    <property type="molecule type" value="Genomic_DNA"/>
</dbReference>
<keyword evidence="2" id="KW-1185">Reference proteome</keyword>
<sequence>MQQSLLTERTHLFCPCIKVAVLVDIEGPVDLAMLDAAIGQAVAANEIVCSTIGLNLDGKACYRPTGKPLYSLSLSAEPWEVLVASAHRRPSNLEEGPLLECFAQQLDAALQLVLVAHHLAGDGLSMAFLMQDIMRSLAGEPVVFKPLKLLCPSTIGDSRSLNPVMRFVLERQNSSWRKTGKAFTYSDYNRMVQAYWENRRIFIAHRRMEGESFAKLLQFAKKGNITLNSVLCTAMFKVKGGKVKLGLAVSVRPEGEQAMGNFASGISVQYRYNSSKDLALNAQAVQKRIRRKTQSNDARLFLLRFLQAIDPTLIDAAYFAAYDGYDHPIARRMQAMFGYEGSPFQIGISNVLRLPIQELYGDYRLARFCFIPPLVPNNASIMGAATLGSAMELSLIGSSEDTQAVLDRMVQELKNLVK</sequence>
<dbReference type="RefSeq" id="WP_244774324.1">
    <property type="nucleotide sequence ID" value="NZ_CP094929.1"/>
</dbReference>
<dbReference type="Gene3D" id="3.30.559.10">
    <property type="entry name" value="Chloramphenicol acetyltransferase-like domain"/>
    <property type="match status" value="1"/>
</dbReference>
<reference evidence="2" key="1">
    <citation type="journal article" date="2024" name="J Bioinform Genom">
        <title>Complete genome sequence of the type strain bacterium Sphaerochaeta associata GLS2t (VKM B-2742)t.</title>
        <authorList>
            <person name="Troshina O.Y."/>
            <person name="Tepeeva A.N."/>
            <person name="Arzamasceva V.O."/>
            <person name="Whitman W.B."/>
            <person name="Varghese N."/>
            <person name="Shapiro N."/>
            <person name="Woyke T."/>
            <person name="Kripides N.C."/>
            <person name="Vasilenko O.V."/>
        </authorList>
    </citation>
    <scope>NUCLEOTIDE SEQUENCE [LARGE SCALE GENOMIC DNA]</scope>
    <source>
        <strain evidence="2">GLS2T</strain>
    </source>
</reference>
<dbReference type="InterPro" id="IPR023213">
    <property type="entry name" value="CAT-like_dom_sf"/>
</dbReference>
<dbReference type="SUPFAM" id="SSF52777">
    <property type="entry name" value="CoA-dependent acyltransferases"/>
    <property type="match status" value="2"/>
</dbReference>
<gene>
    <name evidence="1" type="ORF">MUG09_05610</name>
</gene>
<evidence type="ECO:0000313" key="2">
    <source>
        <dbReference type="Proteomes" id="UP000829708"/>
    </source>
</evidence>
<name>A0ABY4DDB7_9SPIR</name>
<proteinExistence type="predicted"/>
<dbReference type="Proteomes" id="UP000829708">
    <property type="component" value="Chromosome"/>
</dbReference>
<dbReference type="Gene3D" id="3.30.559.30">
    <property type="entry name" value="Nonribosomal peptide synthetase, condensation domain"/>
    <property type="match status" value="1"/>
</dbReference>
<evidence type="ECO:0008006" key="3">
    <source>
        <dbReference type="Google" id="ProtNLM"/>
    </source>
</evidence>
<organism evidence="1 2">
    <name type="scientific">Sphaerochaeta associata</name>
    <dbReference type="NCBI Taxonomy" id="1129264"/>
    <lineage>
        <taxon>Bacteria</taxon>
        <taxon>Pseudomonadati</taxon>
        <taxon>Spirochaetota</taxon>
        <taxon>Spirochaetia</taxon>
        <taxon>Spirochaetales</taxon>
        <taxon>Sphaerochaetaceae</taxon>
        <taxon>Sphaerochaeta</taxon>
    </lineage>
</organism>
<protein>
    <recommendedName>
        <fullName evidence="3">Condensation domain-containing protein</fullName>
    </recommendedName>
</protein>
<evidence type="ECO:0000313" key="1">
    <source>
        <dbReference type="EMBL" id="UOM52249.1"/>
    </source>
</evidence>